<gene>
    <name evidence="2" type="ORF">NCTC11075_05027</name>
</gene>
<dbReference type="InterPro" id="IPR036412">
    <property type="entry name" value="HAD-like_sf"/>
</dbReference>
<reference evidence="2 3" key="1">
    <citation type="submission" date="2018-12" db="EMBL/GenBank/DDBJ databases">
        <authorList>
            <consortium name="Pathogen Informatics"/>
        </authorList>
    </citation>
    <scope>NUCLEOTIDE SEQUENCE [LARGE SCALE GENOMIC DNA]</scope>
    <source>
        <strain evidence="2 3">NCTC11075</strain>
    </source>
</reference>
<dbReference type="GO" id="GO:0000287">
    <property type="term" value="F:magnesium ion binding"/>
    <property type="evidence" value="ECO:0007669"/>
    <property type="project" value="TreeGrafter"/>
</dbReference>
<dbReference type="Pfam" id="PF08282">
    <property type="entry name" value="Hydrolase_3"/>
    <property type="match status" value="1"/>
</dbReference>
<keyword evidence="1" id="KW-0479">Metal-binding</keyword>
<dbReference type="SUPFAM" id="SSF56784">
    <property type="entry name" value="HAD-like"/>
    <property type="match status" value="1"/>
</dbReference>
<dbReference type="GO" id="GO:0016740">
    <property type="term" value="F:transferase activity"/>
    <property type="evidence" value="ECO:0007669"/>
    <property type="project" value="UniProtKB-KW"/>
</dbReference>
<dbReference type="PANTHER" id="PTHR10000:SF58">
    <property type="entry name" value="PYRIDOXAL PHOSPHATE PHOSPHATASE YBHA"/>
    <property type="match status" value="1"/>
</dbReference>
<evidence type="ECO:0000313" key="3">
    <source>
        <dbReference type="Proteomes" id="UP000270272"/>
    </source>
</evidence>
<dbReference type="InterPro" id="IPR023214">
    <property type="entry name" value="HAD_sf"/>
</dbReference>
<evidence type="ECO:0000313" key="2">
    <source>
        <dbReference type="EMBL" id="VEB94112.1"/>
    </source>
</evidence>
<sequence>MKICPKLQQFVQQVEHQLGLECEWSWHDQVDIARKGNSKGKRLTQWIEAQGWSMENVVAFGDNYNDISMLEAAGTGVRDGQC</sequence>
<dbReference type="GO" id="GO:0016791">
    <property type="term" value="F:phosphatase activity"/>
    <property type="evidence" value="ECO:0007669"/>
    <property type="project" value="UniProtKB-ARBA"/>
</dbReference>
<dbReference type="Gene3D" id="3.30.1240.10">
    <property type="match status" value="1"/>
</dbReference>
<protein>
    <submittedName>
        <fullName evidence="2">Phosphotransferase</fullName>
    </submittedName>
</protein>
<dbReference type="PANTHER" id="PTHR10000">
    <property type="entry name" value="PHOSPHOSERINE PHOSPHATASE"/>
    <property type="match status" value="1"/>
</dbReference>
<keyword evidence="2" id="KW-0808">Transferase</keyword>
<organism evidence="2 3">
    <name type="scientific">Citrobacter koseri</name>
    <name type="common">Citrobacter diversus</name>
    <dbReference type="NCBI Taxonomy" id="545"/>
    <lineage>
        <taxon>Bacteria</taxon>
        <taxon>Pseudomonadati</taxon>
        <taxon>Pseudomonadota</taxon>
        <taxon>Gammaproteobacteria</taxon>
        <taxon>Enterobacterales</taxon>
        <taxon>Enterobacteriaceae</taxon>
        <taxon>Citrobacter</taxon>
    </lineage>
</organism>
<name>A0A447UTY4_CITKO</name>
<accession>A0A447UTY4</accession>
<dbReference type="Gene3D" id="3.40.50.1000">
    <property type="entry name" value="HAD superfamily/HAD-like"/>
    <property type="match status" value="1"/>
</dbReference>
<dbReference type="AlphaFoldDB" id="A0A447UTY4"/>
<dbReference type="EMBL" id="LR134204">
    <property type="protein sequence ID" value="VEB94112.1"/>
    <property type="molecule type" value="Genomic_DNA"/>
</dbReference>
<evidence type="ECO:0000256" key="1">
    <source>
        <dbReference type="ARBA" id="ARBA00022723"/>
    </source>
</evidence>
<proteinExistence type="predicted"/>
<dbReference type="Proteomes" id="UP000270272">
    <property type="component" value="Chromosome"/>
</dbReference>
<dbReference type="GO" id="GO:0005829">
    <property type="term" value="C:cytosol"/>
    <property type="evidence" value="ECO:0007669"/>
    <property type="project" value="TreeGrafter"/>
</dbReference>